<dbReference type="Pfam" id="PF13191">
    <property type="entry name" value="AAA_16"/>
    <property type="match status" value="1"/>
</dbReference>
<dbReference type="Gene3D" id="1.10.150.50">
    <property type="entry name" value="Transcription Factor, Ets-1"/>
    <property type="match status" value="1"/>
</dbReference>
<proteinExistence type="predicted"/>
<dbReference type="GO" id="GO:0035556">
    <property type="term" value="P:intracellular signal transduction"/>
    <property type="evidence" value="ECO:0007669"/>
    <property type="project" value="InterPro"/>
</dbReference>
<protein>
    <submittedName>
        <fullName evidence="5">Adenylate cyclase 2</fullName>
        <ecNumber evidence="5">4.6.1.1</ecNumber>
    </submittedName>
</protein>
<name>A0A1Y5RQ97_9RHOB</name>
<dbReference type="SUPFAM" id="SSF55073">
    <property type="entry name" value="Nucleotide cyclase"/>
    <property type="match status" value="1"/>
</dbReference>
<dbReference type="SUPFAM" id="SSF48452">
    <property type="entry name" value="TPR-like"/>
    <property type="match status" value="1"/>
</dbReference>
<reference evidence="5 6" key="1">
    <citation type="submission" date="2017-03" db="EMBL/GenBank/DDBJ databases">
        <authorList>
            <person name="Afonso C.L."/>
            <person name="Miller P.J."/>
            <person name="Scott M.A."/>
            <person name="Spackman E."/>
            <person name="Goraichik I."/>
            <person name="Dimitrov K.M."/>
            <person name="Suarez D.L."/>
            <person name="Swayne D.E."/>
        </authorList>
    </citation>
    <scope>NUCLEOTIDE SEQUENCE [LARGE SCALE GENOMIC DNA]</scope>
    <source>
        <strain evidence="5 6">CECT 7023</strain>
    </source>
</reference>
<dbReference type="InterPro" id="IPR041664">
    <property type="entry name" value="AAA_16"/>
</dbReference>
<dbReference type="Proteomes" id="UP000193900">
    <property type="component" value="Unassembled WGS sequence"/>
</dbReference>
<evidence type="ECO:0000256" key="1">
    <source>
        <dbReference type="ARBA" id="ARBA00022741"/>
    </source>
</evidence>
<evidence type="ECO:0000259" key="3">
    <source>
        <dbReference type="PROSITE" id="PS50105"/>
    </source>
</evidence>
<dbReference type="GO" id="GO:0005737">
    <property type="term" value="C:cytoplasm"/>
    <property type="evidence" value="ECO:0007669"/>
    <property type="project" value="TreeGrafter"/>
</dbReference>
<evidence type="ECO:0000313" key="6">
    <source>
        <dbReference type="Proteomes" id="UP000193900"/>
    </source>
</evidence>
<feature type="domain" description="SAM" evidence="3">
    <location>
        <begin position="8"/>
        <end position="71"/>
    </location>
</feature>
<dbReference type="RefSeq" id="WP_159458430.1">
    <property type="nucleotide sequence ID" value="NZ_FWFZ01000002.1"/>
</dbReference>
<evidence type="ECO:0000313" key="5">
    <source>
        <dbReference type="EMBL" id="SLN22851.1"/>
    </source>
</evidence>
<dbReference type="GO" id="GO:0005524">
    <property type="term" value="F:ATP binding"/>
    <property type="evidence" value="ECO:0007669"/>
    <property type="project" value="UniProtKB-KW"/>
</dbReference>
<keyword evidence="6" id="KW-1185">Reference proteome</keyword>
<organism evidence="5 6">
    <name type="scientific">Roseisalinus antarcticus</name>
    <dbReference type="NCBI Taxonomy" id="254357"/>
    <lineage>
        <taxon>Bacteria</taxon>
        <taxon>Pseudomonadati</taxon>
        <taxon>Pseudomonadota</taxon>
        <taxon>Alphaproteobacteria</taxon>
        <taxon>Rhodobacterales</taxon>
        <taxon>Roseobacteraceae</taxon>
        <taxon>Roseisalinus</taxon>
    </lineage>
</organism>
<dbReference type="AlphaFoldDB" id="A0A1Y5RQ97"/>
<dbReference type="PANTHER" id="PTHR16305">
    <property type="entry name" value="TESTICULAR SOLUBLE ADENYLYL CYCLASE"/>
    <property type="match status" value="1"/>
</dbReference>
<dbReference type="PROSITE" id="PS50105">
    <property type="entry name" value="SAM_DOMAIN"/>
    <property type="match status" value="1"/>
</dbReference>
<dbReference type="CDD" id="cd09487">
    <property type="entry name" value="SAM_superfamily"/>
    <property type="match status" value="1"/>
</dbReference>
<dbReference type="SUPFAM" id="SSF47769">
    <property type="entry name" value="SAM/Pointed domain"/>
    <property type="match status" value="1"/>
</dbReference>
<keyword evidence="1" id="KW-0547">Nucleotide-binding</keyword>
<dbReference type="EMBL" id="FWFZ01000002">
    <property type="protein sequence ID" value="SLN22851.1"/>
    <property type="molecule type" value="Genomic_DNA"/>
</dbReference>
<sequence>MASSLPGATKISVIDWLSEIGLAEYARAFEDEGVTVDVLKSLTSEDLRDIGVTKVGHRRRMLDAIARLGAAAPDSPPVGERRQVTVLFCDVVGSTEMASRTDPEEMRDTLSAFLNMVSDQTARKRGLVAKYMGDGALAYFGFPRALEAKAEAAARAALAIQDAARALRWPDGSPLGVRIGIATGNVVIGQMMGRGTALEMSVVGEAPNLAARLQAEAAPGETCIDERTRRQIGGMLDTEAMPPRPLKGLGDSVTLWRLTGVARPRSRFEVLRADRMSALVGRADAVARIDAAVAATQRGTGRALILSGEPGIGKSRLLHELTVRSLDETARVVPLFCAPDGAATAFYPVTEWLRSRIETPAPATPEAWDANIRRDLVHPVSDEQAALVAQLLDVPVLDDRLKGFSPQRLRAMTFELLSALIDAELEIRSLMIVIEDYHWVDPSTRELVESLVARVATARLLVVLSTRPEGVPDWPGAEHIEVGRLDDAEARAFAKVAVGAAALPEDVVDQIVERGAGIPLFLEELARTALEMGFERLGSGEVVGLPDTIRDHVMVRLDRAGSERELVQVAALIGREFRPDLLISALGQPADAVYGGLRQLLSNNLVARRETAAGPIYMFEHALISDALAETMLNSRRRLFHGRIAEALQQGSTGEAAVPERVAEHLAQAERHLEAVGAFVTAAEKAMERFANLEATEHLARARAALERAPEGSDRLRADLRLSTLSGMAHTMTGGWTAPEVVENYSRARELWTEVGAEGEMYPIAVGLVGYYIMTGNFDEAIPLACELVALAEQTGEDEIIMAAEFELGAAKLYSGDMEGGLPHLLRAVRLFDADAHTAHVAQCGKNQGVAALLQMGFAESMMGLPESASGRFRAAFEAMERNPHPFTEVWSQLGFLSLQLSRRNYDQLLEAVDGIIMRAEQQQFPHVVVQSKLYKGWALAMSGRHDDGIAIASEGMEGWRTMGATRPVYTAYYAEALANAGRANAARAEIARAFEEQERNAELLGAAEIHSIHGDVLRLTGAPAGEADAAYLRAIEVARGDGTLTYELRAALKLAQGRRAAGGPAFVEARDMLARAYSALTEGFDDPDQQAARALLDATGATMAPARS</sequence>
<dbReference type="SMART" id="SM00454">
    <property type="entry name" value="SAM"/>
    <property type="match status" value="1"/>
</dbReference>
<dbReference type="InterPro" id="IPR001054">
    <property type="entry name" value="A/G_cyclase"/>
</dbReference>
<dbReference type="Pfam" id="PF00211">
    <property type="entry name" value="Guanylate_cyc"/>
    <property type="match status" value="1"/>
</dbReference>
<dbReference type="Pfam" id="PF00536">
    <property type="entry name" value="SAM_1"/>
    <property type="match status" value="1"/>
</dbReference>
<evidence type="ECO:0000259" key="4">
    <source>
        <dbReference type="PROSITE" id="PS50125"/>
    </source>
</evidence>
<dbReference type="SMART" id="SM00044">
    <property type="entry name" value="CYCc"/>
    <property type="match status" value="1"/>
</dbReference>
<dbReference type="EC" id="4.6.1.1" evidence="5"/>
<dbReference type="PROSITE" id="PS50125">
    <property type="entry name" value="GUANYLATE_CYCLASE_2"/>
    <property type="match status" value="1"/>
</dbReference>
<dbReference type="InterPro" id="IPR001660">
    <property type="entry name" value="SAM"/>
</dbReference>
<gene>
    <name evidence="5" type="primary">cyaB</name>
    <name evidence="5" type="ORF">ROA7023_00668</name>
</gene>
<dbReference type="Gene3D" id="3.30.70.1230">
    <property type="entry name" value="Nucleotide cyclase"/>
    <property type="match status" value="1"/>
</dbReference>
<accession>A0A1Y5RQ97</accession>
<dbReference type="GO" id="GO:0009190">
    <property type="term" value="P:cyclic nucleotide biosynthetic process"/>
    <property type="evidence" value="ECO:0007669"/>
    <property type="project" value="InterPro"/>
</dbReference>
<dbReference type="InterPro" id="IPR013761">
    <property type="entry name" value="SAM/pointed_sf"/>
</dbReference>
<dbReference type="InterPro" id="IPR011990">
    <property type="entry name" value="TPR-like_helical_dom_sf"/>
</dbReference>
<feature type="domain" description="Guanylate cyclase" evidence="4">
    <location>
        <begin position="85"/>
        <end position="214"/>
    </location>
</feature>
<dbReference type="GO" id="GO:0004016">
    <property type="term" value="F:adenylate cyclase activity"/>
    <property type="evidence" value="ECO:0007669"/>
    <property type="project" value="UniProtKB-EC"/>
</dbReference>
<evidence type="ECO:0000256" key="2">
    <source>
        <dbReference type="ARBA" id="ARBA00022840"/>
    </source>
</evidence>
<dbReference type="OrthoDB" id="341967at2"/>
<keyword evidence="2" id="KW-0067">ATP-binding</keyword>
<dbReference type="PANTHER" id="PTHR16305:SF28">
    <property type="entry name" value="GUANYLATE CYCLASE DOMAIN-CONTAINING PROTEIN"/>
    <property type="match status" value="1"/>
</dbReference>
<keyword evidence="5" id="KW-0456">Lyase</keyword>
<dbReference type="SUPFAM" id="SSF52540">
    <property type="entry name" value="P-loop containing nucleoside triphosphate hydrolases"/>
    <property type="match status" value="1"/>
</dbReference>
<dbReference type="CDD" id="cd07302">
    <property type="entry name" value="CHD"/>
    <property type="match status" value="1"/>
</dbReference>
<dbReference type="InterPro" id="IPR027417">
    <property type="entry name" value="P-loop_NTPase"/>
</dbReference>
<dbReference type="InterPro" id="IPR029787">
    <property type="entry name" value="Nucleotide_cyclase"/>
</dbReference>